<accession>A0AAD5A8M9</accession>
<dbReference type="SUPFAM" id="SSF47459">
    <property type="entry name" value="HLH, helix-loop-helix DNA-binding domain"/>
    <property type="match status" value="1"/>
</dbReference>
<dbReference type="GO" id="GO:0071456">
    <property type="term" value="P:cellular response to hypoxia"/>
    <property type="evidence" value="ECO:0007669"/>
    <property type="project" value="TreeGrafter"/>
</dbReference>
<name>A0AAD5A8M9_SILAS</name>
<dbReference type="InterPro" id="IPR013655">
    <property type="entry name" value="PAS_fold_3"/>
</dbReference>
<evidence type="ECO:0000256" key="10">
    <source>
        <dbReference type="ARBA" id="ARBA00023278"/>
    </source>
</evidence>
<evidence type="ECO:0000256" key="7">
    <source>
        <dbReference type="ARBA" id="ARBA00023159"/>
    </source>
</evidence>
<gene>
    <name evidence="14" type="ORF">C0J50_1392</name>
</gene>
<sequence length="628" mass="70420">MTSGATSEKKRQSCERRKARCRDAARCRREKETEVFNQLANQLPLHHSITESLDKASVIRLTLSYLHLRSALNTVMMGEQSDLDSQWTAFCLKALDGFLMILSQDGDVVYTSETVSKCLGISQIDLSGQSVYDFTHPCDHEEIREMLLNKPGSCKKTKDEQSFLLRMKCTLTSRGRTVNLRSATWKVLHCSGHVRVECTRSSECEESNVPVSYLVLICEPIPHPANIEVLLDSRTFLSKHTLDMRFSYCDERITELLGYDPEDLLQRSVYEFYHALDSDSLTKTHHNLFVKGQACTGQYRMLVKGGGFVWVETQATIIYNSKNSQPQCVICLNYVLSGIEEPELILSLHQSAMKQEKEDGCGTNREPGSQEAVTEIKEKTEEKEEGETDLQAVSDVTLDFTNTGTSALEDAPLYNDVMLPSTSVLSPLSSPTDPPRAALPRLDDFPFPSSSSLISSAHGSTQTVEDLELEMLAPYISMDNDYQLHMHTRTDGLDDLYSDQKKPTTHICDAQHRKQMDAHLSSNRPNQKRKLETTSLPHSTGPGSIFQVVTHTPQVKRSKVTVLETRPPATMPETLTILLLPSGKHSARPLTITCVFQIVGKLQIIVHLHIAVYGKYLQMTVLQICCES</sequence>
<dbReference type="InterPro" id="IPR035965">
    <property type="entry name" value="PAS-like_dom_sf"/>
</dbReference>
<keyword evidence="9" id="KW-0539">Nucleus</keyword>
<dbReference type="GO" id="GO:0000981">
    <property type="term" value="F:DNA-binding transcription factor activity, RNA polymerase II-specific"/>
    <property type="evidence" value="ECO:0007669"/>
    <property type="project" value="TreeGrafter"/>
</dbReference>
<proteinExistence type="predicted"/>
<evidence type="ECO:0000256" key="1">
    <source>
        <dbReference type="ARBA" id="ARBA00004123"/>
    </source>
</evidence>
<dbReference type="InterPro" id="IPR011598">
    <property type="entry name" value="bHLH_dom"/>
</dbReference>
<dbReference type="SMART" id="SM00091">
    <property type="entry name" value="PAS"/>
    <property type="match status" value="2"/>
</dbReference>
<evidence type="ECO:0000256" key="2">
    <source>
        <dbReference type="ARBA" id="ARBA00014446"/>
    </source>
</evidence>
<evidence type="ECO:0000256" key="11">
    <source>
        <dbReference type="SAM" id="MobiDB-lite"/>
    </source>
</evidence>
<evidence type="ECO:0000256" key="5">
    <source>
        <dbReference type="ARBA" id="ARBA00023015"/>
    </source>
</evidence>
<keyword evidence="15" id="KW-1185">Reference proteome</keyword>
<protein>
    <recommendedName>
        <fullName evidence="2">Hypoxia-inducible factor 1-alpha</fullName>
    </recommendedName>
</protein>
<dbReference type="PROSITE" id="PS50112">
    <property type="entry name" value="PAS"/>
    <property type="match status" value="2"/>
</dbReference>
<dbReference type="InterPro" id="IPR001610">
    <property type="entry name" value="PAC"/>
</dbReference>
<dbReference type="GO" id="GO:0000977">
    <property type="term" value="F:RNA polymerase II transcription regulatory region sequence-specific DNA binding"/>
    <property type="evidence" value="ECO:0007669"/>
    <property type="project" value="TreeGrafter"/>
</dbReference>
<dbReference type="Proteomes" id="UP001205998">
    <property type="component" value="Unassembled WGS sequence"/>
</dbReference>
<dbReference type="Gene3D" id="3.30.450.20">
    <property type="entry name" value="PAS domain"/>
    <property type="match status" value="2"/>
</dbReference>
<evidence type="ECO:0000256" key="6">
    <source>
        <dbReference type="ARBA" id="ARBA00023125"/>
    </source>
</evidence>
<evidence type="ECO:0000259" key="12">
    <source>
        <dbReference type="PROSITE" id="PS50112"/>
    </source>
</evidence>
<evidence type="ECO:0000256" key="8">
    <source>
        <dbReference type="ARBA" id="ARBA00023163"/>
    </source>
</evidence>
<keyword evidence="7" id="KW-0010">Activator</keyword>
<keyword evidence="10" id="KW-0379">Hydroxylation</keyword>
<comment type="subcellular location">
    <subcellularLocation>
        <location evidence="1">Nucleus</location>
    </subcellularLocation>
</comment>
<keyword evidence="6" id="KW-0238">DNA-binding</keyword>
<dbReference type="PANTHER" id="PTHR23043">
    <property type="entry name" value="HYPOXIA-INDUCIBLE FACTOR 1 ALPHA"/>
    <property type="match status" value="1"/>
</dbReference>
<evidence type="ECO:0000259" key="13">
    <source>
        <dbReference type="PROSITE" id="PS50888"/>
    </source>
</evidence>
<feature type="domain" description="BHLH" evidence="13">
    <location>
        <begin position="16"/>
        <end position="69"/>
    </location>
</feature>
<dbReference type="Pfam" id="PF08447">
    <property type="entry name" value="PAS_3"/>
    <property type="match status" value="1"/>
</dbReference>
<feature type="region of interest" description="Disordered" evidence="11">
    <location>
        <begin position="516"/>
        <end position="537"/>
    </location>
</feature>
<dbReference type="InterPro" id="IPR013767">
    <property type="entry name" value="PAS_fold"/>
</dbReference>
<dbReference type="InterPro" id="IPR021537">
    <property type="entry name" value="HIF_alpha-like"/>
</dbReference>
<dbReference type="Pfam" id="PF11413">
    <property type="entry name" value="HIF-1"/>
    <property type="match status" value="1"/>
</dbReference>
<dbReference type="AlphaFoldDB" id="A0AAD5A8M9"/>
<keyword evidence="8" id="KW-0804">Transcription</keyword>
<dbReference type="FunFam" id="3.30.450.20:FF:000015">
    <property type="entry name" value="Hypoxia-inducible factor 1-alpha isoform 1"/>
    <property type="match status" value="1"/>
</dbReference>
<evidence type="ECO:0000256" key="3">
    <source>
        <dbReference type="ARBA" id="ARBA00022737"/>
    </source>
</evidence>
<keyword evidence="3" id="KW-0677">Repeat</keyword>
<comment type="caution">
    <text evidence="14">The sequence shown here is derived from an EMBL/GenBank/DDBJ whole genome shotgun (WGS) entry which is preliminary data.</text>
</comment>
<evidence type="ECO:0000256" key="4">
    <source>
        <dbReference type="ARBA" id="ARBA00022843"/>
    </source>
</evidence>
<evidence type="ECO:0000256" key="9">
    <source>
        <dbReference type="ARBA" id="ARBA00023242"/>
    </source>
</evidence>
<dbReference type="Pfam" id="PF23171">
    <property type="entry name" value="bHLH_HIF1A"/>
    <property type="match status" value="1"/>
</dbReference>
<evidence type="ECO:0000313" key="14">
    <source>
        <dbReference type="EMBL" id="KAI5611751.1"/>
    </source>
</evidence>
<evidence type="ECO:0000313" key="15">
    <source>
        <dbReference type="Proteomes" id="UP001205998"/>
    </source>
</evidence>
<keyword evidence="4" id="KW-0832">Ubl conjugation</keyword>
<dbReference type="GO" id="GO:0046983">
    <property type="term" value="F:protein dimerization activity"/>
    <property type="evidence" value="ECO:0007669"/>
    <property type="project" value="InterPro"/>
</dbReference>
<dbReference type="CDD" id="cd00130">
    <property type="entry name" value="PAS"/>
    <property type="match status" value="2"/>
</dbReference>
<dbReference type="PROSITE" id="PS50888">
    <property type="entry name" value="BHLH"/>
    <property type="match status" value="1"/>
</dbReference>
<dbReference type="SUPFAM" id="SSF55785">
    <property type="entry name" value="PYP-like sensor domain (PAS domain)"/>
    <property type="match status" value="2"/>
</dbReference>
<dbReference type="EMBL" id="MU565024">
    <property type="protein sequence ID" value="KAI5611751.1"/>
    <property type="molecule type" value="Genomic_DNA"/>
</dbReference>
<dbReference type="Pfam" id="PF00989">
    <property type="entry name" value="PAS"/>
    <property type="match status" value="1"/>
</dbReference>
<reference evidence="14" key="1">
    <citation type="submission" date="2018-07" db="EMBL/GenBank/DDBJ databases">
        <title>Comparative genomics of catfishes provides insights into carnivory and benthic adaptation.</title>
        <authorList>
            <person name="Zhang Y."/>
            <person name="Wang D."/>
            <person name="Peng Z."/>
            <person name="Zheng S."/>
            <person name="Shao F."/>
            <person name="Tao W."/>
        </authorList>
    </citation>
    <scope>NUCLEOTIDE SEQUENCE</scope>
    <source>
        <strain evidence="14">Chongqing</strain>
    </source>
</reference>
<dbReference type="FunFam" id="3.30.450.20:FF:000005">
    <property type="entry name" value="Hypoxia-inducible factor 1 subunit alpha"/>
    <property type="match status" value="1"/>
</dbReference>
<dbReference type="SMART" id="SM00086">
    <property type="entry name" value="PAC"/>
    <property type="match status" value="1"/>
</dbReference>
<dbReference type="GO" id="GO:0048513">
    <property type="term" value="P:animal organ development"/>
    <property type="evidence" value="ECO:0007669"/>
    <property type="project" value="UniProtKB-ARBA"/>
</dbReference>
<dbReference type="PANTHER" id="PTHR23043:SF7">
    <property type="entry name" value="HYPOXIA-INDUCIBLE FACTOR 1-ALPHA"/>
    <property type="match status" value="1"/>
</dbReference>
<dbReference type="NCBIfam" id="TIGR00229">
    <property type="entry name" value="sensory_box"/>
    <property type="match status" value="1"/>
</dbReference>
<keyword evidence="5" id="KW-0805">Transcription regulation</keyword>
<dbReference type="InterPro" id="IPR036638">
    <property type="entry name" value="HLH_DNA-bd_sf"/>
</dbReference>
<dbReference type="GO" id="GO:0005634">
    <property type="term" value="C:nucleus"/>
    <property type="evidence" value="ECO:0007669"/>
    <property type="project" value="UniProtKB-SubCell"/>
</dbReference>
<feature type="domain" description="PAS" evidence="12">
    <location>
        <begin position="92"/>
        <end position="147"/>
    </location>
</feature>
<organism evidence="14 15">
    <name type="scientific">Silurus asotus</name>
    <name type="common">Amur catfish</name>
    <name type="synonym">Parasilurus asotus</name>
    <dbReference type="NCBI Taxonomy" id="30991"/>
    <lineage>
        <taxon>Eukaryota</taxon>
        <taxon>Metazoa</taxon>
        <taxon>Chordata</taxon>
        <taxon>Craniata</taxon>
        <taxon>Vertebrata</taxon>
        <taxon>Euteleostomi</taxon>
        <taxon>Actinopterygii</taxon>
        <taxon>Neopterygii</taxon>
        <taxon>Teleostei</taxon>
        <taxon>Ostariophysi</taxon>
        <taxon>Siluriformes</taxon>
        <taxon>Siluridae</taxon>
        <taxon>Silurus</taxon>
    </lineage>
</organism>
<dbReference type="SMART" id="SM00353">
    <property type="entry name" value="HLH"/>
    <property type="match status" value="1"/>
</dbReference>
<dbReference type="InterPro" id="IPR000014">
    <property type="entry name" value="PAS"/>
</dbReference>
<feature type="domain" description="PAS" evidence="12">
    <location>
        <begin position="243"/>
        <end position="292"/>
    </location>
</feature>